<proteinExistence type="predicted"/>
<evidence type="ECO:0000256" key="1">
    <source>
        <dbReference type="SAM" id="MobiDB-lite"/>
    </source>
</evidence>
<name>A0AAW1X7H1_RUBAR</name>
<evidence type="ECO:0000313" key="3">
    <source>
        <dbReference type="Proteomes" id="UP001457282"/>
    </source>
</evidence>
<protein>
    <submittedName>
        <fullName evidence="2">Uncharacterized protein</fullName>
    </submittedName>
</protein>
<feature type="compositionally biased region" description="Basic and acidic residues" evidence="1">
    <location>
        <begin position="1"/>
        <end position="13"/>
    </location>
</feature>
<keyword evidence="3" id="KW-1185">Reference proteome</keyword>
<dbReference type="AlphaFoldDB" id="A0AAW1X7H1"/>
<dbReference type="Proteomes" id="UP001457282">
    <property type="component" value="Unassembled WGS sequence"/>
</dbReference>
<sequence>MGTDEIPRQRDWGDGGGGTPAGGAVVLGRESTVQTPFLFPFPFDFRAADWNDGLKNWAQSD</sequence>
<reference evidence="2 3" key="1">
    <citation type="journal article" date="2023" name="G3 (Bethesda)">
        <title>A chromosome-length genome assembly and annotation of blackberry (Rubus argutus, cv. 'Hillquist').</title>
        <authorList>
            <person name="Bruna T."/>
            <person name="Aryal R."/>
            <person name="Dudchenko O."/>
            <person name="Sargent D.J."/>
            <person name="Mead D."/>
            <person name="Buti M."/>
            <person name="Cavallini A."/>
            <person name="Hytonen T."/>
            <person name="Andres J."/>
            <person name="Pham M."/>
            <person name="Weisz D."/>
            <person name="Mascagni F."/>
            <person name="Usai G."/>
            <person name="Natali L."/>
            <person name="Bassil N."/>
            <person name="Fernandez G.E."/>
            <person name="Lomsadze A."/>
            <person name="Armour M."/>
            <person name="Olukolu B."/>
            <person name="Poorten T."/>
            <person name="Britton C."/>
            <person name="Davik J."/>
            <person name="Ashrafi H."/>
            <person name="Aiden E.L."/>
            <person name="Borodovsky M."/>
            <person name="Worthington M."/>
        </authorList>
    </citation>
    <scope>NUCLEOTIDE SEQUENCE [LARGE SCALE GENOMIC DNA]</scope>
    <source>
        <strain evidence="2">PI 553951</strain>
    </source>
</reference>
<evidence type="ECO:0000313" key="2">
    <source>
        <dbReference type="EMBL" id="KAK9932256.1"/>
    </source>
</evidence>
<feature type="region of interest" description="Disordered" evidence="1">
    <location>
        <begin position="1"/>
        <end position="23"/>
    </location>
</feature>
<accession>A0AAW1X7H1</accession>
<comment type="caution">
    <text evidence="2">The sequence shown here is derived from an EMBL/GenBank/DDBJ whole genome shotgun (WGS) entry which is preliminary data.</text>
</comment>
<gene>
    <name evidence="2" type="ORF">M0R45_019502</name>
</gene>
<dbReference type="EMBL" id="JBEDUW010000004">
    <property type="protein sequence ID" value="KAK9932256.1"/>
    <property type="molecule type" value="Genomic_DNA"/>
</dbReference>
<organism evidence="2 3">
    <name type="scientific">Rubus argutus</name>
    <name type="common">Southern blackberry</name>
    <dbReference type="NCBI Taxonomy" id="59490"/>
    <lineage>
        <taxon>Eukaryota</taxon>
        <taxon>Viridiplantae</taxon>
        <taxon>Streptophyta</taxon>
        <taxon>Embryophyta</taxon>
        <taxon>Tracheophyta</taxon>
        <taxon>Spermatophyta</taxon>
        <taxon>Magnoliopsida</taxon>
        <taxon>eudicotyledons</taxon>
        <taxon>Gunneridae</taxon>
        <taxon>Pentapetalae</taxon>
        <taxon>rosids</taxon>
        <taxon>fabids</taxon>
        <taxon>Rosales</taxon>
        <taxon>Rosaceae</taxon>
        <taxon>Rosoideae</taxon>
        <taxon>Rosoideae incertae sedis</taxon>
        <taxon>Rubus</taxon>
    </lineage>
</organism>